<dbReference type="AlphaFoldDB" id="A0A918WIY6"/>
<evidence type="ECO:0000313" key="2">
    <source>
        <dbReference type="EMBL" id="GHC51947.1"/>
    </source>
</evidence>
<accession>A0A918WIY6</accession>
<dbReference type="SUPFAM" id="SSF55729">
    <property type="entry name" value="Acyl-CoA N-acyltransferases (Nat)"/>
    <property type="match status" value="1"/>
</dbReference>
<name>A0A918WIY6_STRCJ</name>
<reference evidence="2" key="1">
    <citation type="journal article" date="2014" name="Int. J. Syst. Evol. Microbiol.">
        <title>Complete genome sequence of Corynebacterium casei LMG S-19264T (=DSM 44701T), isolated from a smear-ripened cheese.</title>
        <authorList>
            <consortium name="US DOE Joint Genome Institute (JGI-PGF)"/>
            <person name="Walter F."/>
            <person name="Albersmeier A."/>
            <person name="Kalinowski J."/>
            <person name="Ruckert C."/>
        </authorList>
    </citation>
    <scope>NUCLEOTIDE SEQUENCE</scope>
    <source>
        <strain evidence="2">JCM 4633</strain>
    </source>
</reference>
<dbReference type="Gene3D" id="3.40.630.30">
    <property type="match status" value="1"/>
</dbReference>
<evidence type="ECO:0000259" key="1">
    <source>
        <dbReference type="PROSITE" id="PS51186"/>
    </source>
</evidence>
<dbReference type="PROSITE" id="PS51186">
    <property type="entry name" value="GNAT"/>
    <property type="match status" value="1"/>
</dbReference>
<proteinExistence type="predicted"/>
<evidence type="ECO:0000313" key="3">
    <source>
        <dbReference type="Proteomes" id="UP000646244"/>
    </source>
</evidence>
<dbReference type="EMBL" id="BMVB01000008">
    <property type="protein sequence ID" value="GHC51947.1"/>
    <property type="molecule type" value="Genomic_DNA"/>
</dbReference>
<dbReference type="InterPro" id="IPR000182">
    <property type="entry name" value="GNAT_dom"/>
</dbReference>
<gene>
    <name evidence="2" type="ORF">GCM10010507_29940</name>
</gene>
<organism evidence="2 3">
    <name type="scientific">Streptomyces cinnamoneus</name>
    <name type="common">Streptoverticillium cinnamoneum</name>
    <dbReference type="NCBI Taxonomy" id="53446"/>
    <lineage>
        <taxon>Bacteria</taxon>
        <taxon>Bacillati</taxon>
        <taxon>Actinomycetota</taxon>
        <taxon>Actinomycetes</taxon>
        <taxon>Kitasatosporales</taxon>
        <taxon>Streptomycetaceae</taxon>
        <taxon>Streptomyces</taxon>
        <taxon>Streptomyces cinnamoneus group</taxon>
    </lineage>
</organism>
<comment type="caution">
    <text evidence="2">The sequence shown here is derived from an EMBL/GenBank/DDBJ whole genome shotgun (WGS) entry which is preliminary data.</text>
</comment>
<feature type="domain" description="N-acetyltransferase" evidence="1">
    <location>
        <begin position="1"/>
        <end position="148"/>
    </location>
</feature>
<protein>
    <submittedName>
        <fullName evidence="2">N-acetyltransferase</fullName>
    </submittedName>
</protein>
<dbReference type="Proteomes" id="UP000646244">
    <property type="component" value="Unassembled WGS sequence"/>
</dbReference>
<dbReference type="GO" id="GO:0016747">
    <property type="term" value="F:acyltransferase activity, transferring groups other than amino-acyl groups"/>
    <property type="evidence" value="ECO:0007669"/>
    <property type="project" value="InterPro"/>
</dbReference>
<dbReference type="InterPro" id="IPR016181">
    <property type="entry name" value="Acyl_CoA_acyltransferase"/>
</dbReference>
<dbReference type="Pfam" id="PF13508">
    <property type="entry name" value="Acetyltransf_7"/>
    <property type="match status" value="1"/>
</dbReference>
<dbReference type="RefSeq" id="WP_190110256.1">
    <property type="nucleotide sequence ID" value="NZ_BMVB01000008.1"/>
</dbReference>
<reference evidence="2" key="2">
    <citation type="submission" date="2020-09" db="EMBL/GenBank/DDBJ databases">
        <authorList>
            <person name="Sun Q."/>
            <person name="Ohkuma M."/>
        </authorList>
    </citation>
    <scope>NUCLEOTIDE SEQUENCE</scope>
    <source>
        <strain evidence="2">JCM 4633</strain>
    </source>
</reference>
<sequence length="164" mass="16929">MRPARTALVPVAEIFALRHAVLRPGLPAAEAVFPEDAAPGTFHVAAYDEAGTVRACVTFLPEPLPGTDEDAYRFRGMASDPAVRGHGHGIAVLRAGLAEAAARGAALVWCNGRTSARGFYEHHGFEVRGEEFTVEGVGPHFVFTIKLAGSAAGSGADGGVGGPP</sequence>